<dbReference type="SUPFAM" id="SSF103473">
    <property type="entry name" value="MFS general substrate transporter"/>
    <property type="match status" value="1"/>
</dbReference>
<dbReference type="GO" id="GO:0022857">
    <property type="term" value="F:transmembrane transporter activity"/>
    <property type="evidence" value="ECO:0007669"/>
    <property type="project" value="InterPro"/>
</dbReference>
<dbReference type="PROSITE" id="PS00216">
    <property type="entry name" value="SUGAR_TRANSPORT_1"/>
    <property type="match status" value="1"/>
</dbReference>
<feature type="transmembrane region" description="Helical" evidence="5">
    <location>
        <begin position="367"/>
        <end position="389"/>
    </location>
</feature>
<dbReference type="PANTHER" id="PTHR24064">
    <property type="entry name" value="SOLUTE CARRIER FAMILY 22 MEMBER"/>
    <property type="match status" value="1"/>
</dbReference>
<keyword evidence="8" id="KW-1185">Reference proteome</keyword>
<evidence type="ECO:0000259" key="6">
    <source>
        <dbReference type="PROSITE" id="PS50850"/>
    </source>
</evidence>
<comment type="subcellular location">
    <subcellularLocation>
        <location evidence="1">Membrane</location>
        <topology evidence="1">Multi-pass membrane protein</topology>
    </subcellularLocation>
</comment>
<dbReference type="InterPro" id="IPR036259">
    <property type="entry name" value="MFS_trans_sf"/>
</dbReference>
<dbReference type="Gene3D" id="1.20.1250.20">
    <property type="entry name" value="MFS general substrate transporter like domains"/>
    <property type="match status" value="1"/>
</dbReference>
<proteinExistence type="predicted"/>
<accession>A0A3Q2Z3Q1</accession>
<reference evidence="7" key="1">
    <citation type="submission" date="2025-08" db="UniProtKB">
        <authorList>
            <consortium name="Ensembl"/>
        </authorList>
    </citation>
    <scope>IDENTIFICATION</scope>
</reference>
<evidence type="ECO:0000256" key="2">
    <source>
        <dbReference type="ARBA" id="ARBA00022692"/>
    </source>
</evidence>
<dbReference type="Proteomes" id="UP000264820">
    <property type="component" value="Unplaced"/>
</dbReference>
<dbReference type="Pfam" id="PF00083">
    <property type="entry name" value="Sugar_tr"/>
    <property type="match status" value="1"/>
</dbReference>
<dbReference type="GeneTree" id="ENSGT00940000163251"/>
<dbReference type="GO" id="GO:0016020">
    <property type="term" value="C:membrane"/>
    <property type="evidence" value="ECO:0007669"/>
    <property type="project" value="UniProtKB-SubCell"/>
</dbReference>
<organism evidence="7 8">
    <name type="scientific">Hippocampus comes</name>
    <name type="common">Tiger tail seahorse</name>
    <dbReference type="NCBI Taxonomy" id="109280"/>
    <lineage>
        <taxon>Eukaryota</taxon>
        <taxon>Metazoa</taxon>
        <taxon>Chordata</taxon>
        <taxon>Craniata</taxon>
        <taxon>Vertebrata</taxon>
        <taxon>Euteleostomi</taxon>
        <taxon>Actinopterygii</taxon>
        <taxon>Neopterygii</taxon>
        <taxon>Teleostei</taxon>
        <taxon>Neoteleostei</taxon>
        <taxon>Acanthomorphata</taxon>
        <taxon>Syngnathiaria</taxon>
        <taxon>Syngnathiformes</taxon>
        <taxon>Syngnathoidei</taxon>
        <taxon>Syngnathidae</taxon>
        <taxon>Hippocampus</taxon>
    </lineage>
</organism>
<dbReference type="InterPro" id="IPR020846">
    <property type="entry name" value="MFS_dom"/>
</dbReference>
<feature type="transmembrane region" description="Helical" evidence="5">
    <location>
        <begin position="484"/>
        <end position="504"/>
    </location>
</feature>
<feature type="transmembrane region" description="Helical" evidence="5">
    <location>
        <begin position="327"/>
        <end position="347"/>
    </location>
</feature>
<feature type="transmembrane region" description="Helical" evidence="5">
    <location>
        <begin position="142"/>
        <end position="159"/>
    </location>
</feature>
<dbReference type="InterPro" id="IPR005829">
    <property type="entry name" value="Sugar_transporter_CS"/>
</dbReference>
<dbReference type="PROSITE" id="PS50850">
    <property type="entry name" value="MFS"/>
    <property type="match status" value="1"/>
</dbReference>
<feature type="transmembrane region" description="Helical" evidence="5">
    <location>
        <begin position="228"/>
        <end position="252"/>
    </location>
</feature>
<feature type="transmembrane region" description="Helical" evidence="5">
    <location>
        <begin position="258"/>
        <end position="276"/>
    </location>
</feature>
<dbReference type="OMA" id="QWVYPNE"/>
<evidence type="ECO:0000256" key="5">
    <source>
        <dbReference type="SAM" id="Phobius"/>
    </source>
</evidence>
<feature type="transmembrane region" description="Helical" evidence="5">
    <location>
        <begin position="20"/>
        <end position="43"/>
    </location>
</feature>
<evidence type="ECO:0000256" key="3">
    <source>
        <dbReference type="ARBA" id="ARBA00022989"/>
    </source>
</evidence>
<name>A0A3Q2Z3Q1_HIPCM</name>
<feature type="transmembrane region" description="Helical" evidence="5">
    <location>
        <begin position="396"/>
        <end position="415"/>
    </location>
</feature>
<dbReference type="InterPro" id="IPR005828">
    <property type="entry name" value="MFS_sugar_transport-like"/>
</dbReference>
<evidence type="ECO:0000256" key="4">
    <source>
        <dbReference type="ARBA" id="ARBA00023136"/>
    </source>
</evidence>
<dbReference type="AlphaFoldDB" id="A0A3Q2Z3Q1"/>
<dbReference type="STRING" id="109280.ENSHCOP00000020632"/>
<evidence type="ECO:0000256" key="1">
    <source>
        <dbReference type="ARBA" id="ARBA00004141"/>
    </source>
</evidence>
<reference evidence="7" key="2">
    <citation type="submission" date="2025-09" db="UniProtKB">
        <authorList>
            <consortium name="Ensembl"/>
        </authorList>
    </citation>
    <scope>IDENTIFICATION</scope>
</reference>
<keyword evidence="3 5" id="KW-1133">Transmembrane helix</keyword>
<protein>
    <submittedName>
        <fullName evidence="7">Solute carrier family 22 member 4-like</fullName>
    </submittedName>
</protein>
<keyword evidence="2 5" id="KW-0812">Transmembrane</keyword>
<evidence type="ECO:0000313" key="8">
    <source>
        <dbReference type="Proteomes" id="UP000264820"/>
    </source>
</evidence>
<keyword evidence="4 5" id="KW-0472">Membrane</keyword>
<feature type="domain" description="Major facilitator superfamily (MFS) profile" evidence="6">
    <location>
        <begin position="87"/>
        <end position="509"/>
    </location>
</feature>
<evidence type="ECO:0000313" key="7">
    <source>
        <dbReference type="Ensembl" id="ENSHCOP00000020632.1"/>
    </source>
</evidence>
<sequence length="527" mass="59289">MKSYPETVAFLGQFGRFQQVVFFLLCISIVPNGFGAFTLIFLADTPAHYCRVPDVNLTEDWRNAVIPVQVMNGKEVRSSCTRYRLDVVRNLSDQGYILGRDVNLTSLEEETCKDGWIYSKDIYQSTIITEFDLVCNDQWKKPFTTTIFFVGILCGSFFAGQLSDKLGRKPILFATLALQTTFTFIQVFSVSWSMFTILMVINGLGQMSNYMAALVLGAEILTGNARLLYSSLGTCFGFAVGYMILPVCAYFLRDWKSLLLALSLPCIVYFPFWWFIPESPRWLLCQGRVEEAEAIVRKAARMNKVQAPEVIFEDYLIPKEKHSILDLVGNVEIGFMTVILLLPSARFTMSSGYYGISFNTTHLHSNAYISCFISGAVELPAYVASWLALRYISRRLSIICSLVLTAVLLYFIQLVPEDYSGLSLTLEMVGKFAVTTGFGLMFAYTTELYPTALRNTAAGICNTVARMGSCIMPYLLELRSYSPFLPYIILGSLAVLAAFATILLPESFGRPLPESIQQMQKRERYVE</sequence>
<dbReference type="Ensembl" id="ENSHCOT00000005711.1">
    <property type="protein sequence ID" value="ENSHCOP00000020632.1"/>
    <property type="gene ID" value="ENSHCOG00000006930.1"/>
</dbReference>